<dbReference type="AlphaFoldDB" id="A0A1L5NWS8"/>
<keyword evidence="2" id="KW-0614">Plasmid</keyword>
<feature type="region of interest" description="Disordered" evidence="1">
    <location>
        <begin position="152"/>
        <end position="175"/>
    </location>
</feature>
<dbReference type="RefSeq" id="WP_237362056.1">
    <property type="nucleotide sequence ID" value="NZ_CP017105.1"/>
</dbReference>
<dbReference type="EMBL" id="CP017105">
    <property type="protein sequence ID" value="APO72326.1"/>
    <property type="molecule type" value="Genomic_DNA"/>
</dbReference>
<accession>A0A1L5NWS8</accession>
<reference evidence="2 3" key="1">
    <citation type="submission" date="2016-09" db="EMBL/GenBank/DDBJ databases">
        <title>The complete genome sequences of Rhizobium gallicum, symbiovars gallicum and phaseoli, symbionts associated to common bean (Phaseolus vulgaris).</title>
        <authorList>
            <person name="Bustos P."/>
            <person name="Santamaria R.I."/>
            <person name="Perez-Carrascal O.M."/>
            <person name="Juarez S."/>
            <person name="Lozano L."/>
            <person name="Martinez-Flores I."/>
            <person name="Martinez-Romero E."/>
            <person name="Cevallos M."/>
            <person name="Romero D."/>
            <person name="Davila G."/>
            <person name="Gonzalez V."/>
        </authorList>
    </citation>
    <scope>NUCLEOTIDE SEQUENCE [LARGE SCALE GENOMIC DNA]</scope>
    <source>
        <strain evidence="2 3">IE4872</strain>
        <plasmid evidence="3">prgalie4872d</plasmid>
    </source>
</reference>
<protein>
    <recommendedName>
        <fullName evidence="4">HARP domain-containing protein</fullName>
    </recommendedName>
</protein>
<name>A0A1L5NWS8_9HYPH</name>
<geneLocation type="plasmid" evidence="3">
    <name>prgalie4872d</name>
</geneLocation>
<evidence type="ECO:0000256" key="1">
    <source>
        <dbReference type="SAM" id="MobiDB-lite"/>
    </source>
</evidence>
<evidence type="ECO:0000313" key="3">
    <source>
        <dbReference type="Proteomes" id="UP000184749"/>
    </source>
</evidence>
<sequence>MSSRREQQTPERAFKEKIGETTSFPYDRLTVERFRAAFPQARWSDDLKAWFVPGKTAGRRIARWRAREATEVEAYADEKGRDAFQFDPIESPYLEVGEAGLRVRTPFSRTVVNELRDVPWAHWDSDLRVWHVPFRSFDDLRRRWPTIEAAARRNEPEERKRRAEERKGTEDDRRARLRSAERMRRRYPLACNDLPPLQRPVATEQYGVIVFTEITGELVEPDTVADIYPGATEDHVWGLWRTPTLDELISTWPAKPVPENRRREWWLPSIDELRPARRLARSRERRRRSN</sequence>
<organism evidence="2 3">
    <name type="scientific">Rhizobium gallicum</name>
    <dbReference type="NCBI Taxonomy" id="56730"/>
    <lineage>
        <taxon>Bacteria</taxon>
        <taxon>Pseudomonadati</taxon>
        <taxon>Pseudomonadota</taxon>
        <taxon>Alphaproteobacteria</taxon>
        <taxon>Hyphomicrobiales</taxon>
        <taxon>Rhizobiaceae</taxon>
        <taxon>Rhizobium/Agrobacterium group</taxon>
        <taxon>Rhizobium</taxon>
    </lineage>
</organism>
<gene>
    <name evidence="2" type="ORF">IE4872_PD01809</name>
</gene>
<dbReference type="Proteomes" id="UP000184749">
    <property type="component" value="Plasmid pRgalIE4872d"/>
</dbReference>
<proteinExistence type="predicted"/>
<evidence type="ECO:0000313" key="2">
    <source>
        <dbReference type="EMBL" id="APO72326.1"/>
    </source>
</evidence>
<evidence type="ECO:0008006" key="4">
    <source>
        <dbReference type="Google" id="ProtNLM"/>
    </source>
</evidence>